<proteinExistence type="predicted"/>
<organism evidence="2 3">
    <name type="scientific">Eubacterium maltosivorans</name>
    <dbReference type="NCBI Taxonomy" id="2041044"/>
    <lineage>
        <taxon>Bacteria</taxon>
        <taxon>Bacillati</taxon>
        <taxon>Bacillota</taxon>
        <taxon>Clostridia</taxon>
        <taxon>Eubacteriales</taxon>
        <taxon>Eubacteriaceae</taxon>
        <taxon>Eubacterium</taxon>
    </lineage>
</organism>
<dbReference type="GO" id="GO:0003677">
    <property type="term" value="F:DNA binding"/>
    <property type="evidence" value="ECO:0007669"/>
    <property type="project" value="UniProtKB-KW"/>
</dbReference>
<evidence type="ECO:0000259" key="1">
    <source>
        <dbReference type="Pfam" id="PF12728"/>
    </source>
</evidence>
<dbReference type="Proteomes" id="UP000218387">
    <property type="component" value="Chromosome"/>
</dbReference>
<dbReference type="EMBL" id="CP029487">
    <property type="protein sequence ID" value="QCT70120.1"/>
    <property type="molecule type" value="Genomic_DNA"/>
</dbReference>
<evidence type="ECO:0000313" key="2">
    <source>
        <dbReference type="EMBL" id="QCT70120.1"/>
    </source>
</evidence>
<evidence type="ECO:0000313" key="3">
    <source>
        <dbReference type="Proteomes" id="UP000218387"/>
    </source>
</evidence>
<dbReference type="Pfam" id="PF12728">
    <property type="entry name" value="HTH_17"/>
    <property type="match status" value="1"/>
</dbReference>
<dbReference type="KEGG" id="emt:CPZ25_001935"/>
<keyword evidence="3" id="KW-1185">Reference proteome</keyword>
<protein>
    <submittedName>
        <fullName evidence="2">DNA-binding protein</fullName>
    </submittedName>
</protein>
<keyword evidence="2" id="KW-0238">DNA-binding</keyword>
<gene>
    <name evidence="2" type="ORF">CPZ25_001935</name>
</gene>
<sequence length="116" mass="13373">MDLNKNYKKDILELGIQILKKNKNNNKKVEMFKDYPDVVTVPQVMEMLHVGKTKTYRLLKTGQIKSKRDESGYYIITKSAVTDYVLKDENQANILSVKPFTSTRKSDMINQTVVGL</sequence>
<feature type="domain" description="Helix-turn-helix" evidence="1">
    <location>
        <begin position="39"/>
        <end position="85"/>
    </location>
</feature>
<dbReference type="InterPro" id="IPR041657">
    <property type="entry name" value="HTH_17"/>
</dbReference>
<name>A0A4P9C4A4_EUBML</name>
<accession>A0A4P9C4A4</accession>
<dbReference type="AlphaFoldDB" id="A0A4P9C4A4"/>
<reference evidence="2 3" key="1">
    <citation type="submission" date="2018-05" db="EMBL/GenBank/DDBJ databases">
        <title>Genome comparison of Eubacterium sp.</title>
        <authorList>
            <person name="Feng Y."/>
            <person name="Sanchez-Andrea I."/>
            <person name="Stams A.J.M."/>
            <person name="De Vos W.M."/>
        </authorList>
    </citation>
    <scope>NUCLEOTIDE SEQUENCE [LARGE SCALE GENOMIC DNA]</scope>
    <source>
        <strain evidence="2 3">YI</strain>
    </source>
</reference>
<dbReference type="RefSeq" id="WP_096919498.1">
    <property type="nucleotide sequence ID" value="NZ_CP029487.1"/>
</dbReference>